<feature type="chain" id="PRO_5003996616" description="DNRLRE domain-containing protein" evidence="5">
    <location>
        <begin position="51"/>
        <end position="831"/>
    </location>
</feature>
<dbReference type="Pfam" id="PF24517">
    <property type="entry name" value="CBM96"/>
    <property type="match status" value="1"/>
</dbReference>
<reference evidence="9" key="1">
    <citation type="journal article" date="2013" name="Genome Announc.">
        <title>Draft Genome Sequence of the 2-Chloro-4-Nitrophenol-Degrading Bacterium Arthrobacter sp. Strain SJCon.</title>
        <authorList>
            <person name="Vikram S."/>
            <person name="Kumar S."/>
            <person name="Vaidya B."/>
            <person name="Pinnaka A.K."/>
            <person name="Raghava G.P."/>
        </authorList>
    </citation>
    <scope>NUCLEOTIDE SEQUENCE [LARGE SCALE GENOMIC DNA]</scope>
    <source>
        <strain evidence="9">SJCon</strain>
    </source>
</reference>
<dbReference type="InterPro" id="IPR014755">
    <property type="entry name" value="Cu-Rt/internalin_Ig-like"/>
</dbReference>
<gene>
    <name evidence="8" type="ORF">G205_06843</name>
</gene>
<evidence type="ECO:0000256" key="1">
    <source>
        <dbReference type="ARBA" id="ARBA00004613"/>
    </source>
</evidence>
<evidence type="ECO:0000256" key="5">
    <source>
        <dbReference type="SAM" id="SignalP"/>
    </source>
</evidence>
<evidence type="ECO:0008006" key="10">
    <source>
        <dbReference type="Google" id="ProtNLM"/>
    </source>
</evidence>
<name>L8TVG8_9MICC</name>
<feature type="domain" description="Carbohydrate-binding module family 96" evidence="7">
    <location>
        <begin position="677"/>
        <end position="830"/>
    </location>
</feature>
<keyword evidence="9" id="KW-1185">Reference proteome</keyword>
<evidence type="ECO:0000259" key="6">
    <source>
        <dbReference type="Pfam" id="PF13205"/>
    </source>
</evidence>
<comment type="caution">
    <text evidence="8">The sequence shown here is derived from an EMBL/GenBank/DDBJ whole genome shotgun (WGS) entry which is preliminary data.</text>
</comment>
<keyword evidence="2" id="KW-0964">Secreted</keyword>
<organism evidence="8 9">
    <name type="scientific">Arthrobacter nitrophenolicus</name>
    <dbReference type="NCBI Taxonomy" id="683150"/>
    <lineage>
        <taxon>Bacteria</taxon>
        <taxon>Bacillati</taxon>
        <taxon>Actinomycetota</taxon>
        <taxon>Actinomycetes</taxon>
        <taxon>Micrococcales</taxon>
        <taxon>Micrococcaceae</taxon>
        <taxon>Arthrobacter</taxon>
    </lineage>
</organism>
<proteinExistence type="predicted"/>
<dbReference type="Gene3D" id="2.60.40.1220">
    <property type="match status" value="2"/>
</dbReference>
<evidence type="ECO:0000313" key="9">
    <source>
        <dbReference type="Proteomes" id="UP000011189"/>
    </source>
</evidence>
<dbReference type="InterPro" id="IPR032812">
    <property type="entry name" value="SbsA_Ig"/>
</dbReference>
<dbReference type="Pfam" id="PF13205">
    <property type="entry name" value="Big_5"/>
    <property type="match status" value="2"/>
</dbReference>
<feature type="compositionally biased region" description="Low complexity" evidence="4">
    <location>
        <begin position="59"/>
        <end position="71"/>
    </location>
</feature>
<feature type="region of interest" description="Disordered" evidence="4">
    <location>
        <begin position="452"/>
        <end position="473"/>
    </location>
</feature>
<sequence length="831" mass="86175">MLFRGAIEMYTTPFPMSGLDGGRRTFRLHGFLTALLLALAALVVPLPASAATGDVGVEGPSHSGTGTPTGTKRSTSNLWFHDGIWWGNLWDTASQDFEIFQFNASTSQWTSKNVTTDTRASTHHDVLWDGTTLYVASYRFVNDGVAAQPNYPTTLHRFSYNPSTKTYTRLGSSQINNYRVEALTIDKEQSSGRLWATWQQGNRIYMNVTGTDGKTWGTPFPHPASLSNVSIDDTSSVIAFGGNKVGVMWSRQVGDATDGMYWSVHADGAANTTWSNPVAAVDGVRSGDDHMNLKWLDSSSDKVFAAIKTSFTSSSQPLIQLLALDPATSAWSKHTIATVAECPNRVIVLIDEASERIRTFATYPKPSGTTNAGVCTSSGGAIYEKSTPLSDISSIGTAQKIPRIVDADQYVHNVTSTKQNLNSSARGTANSGVLLLADVSSTSRYWHYYDPTGGSGGSDTTAPTLTSTSPADGATGVAATANVTGTFSEAMDSSTLTSSTFTLKNGTTVVPGAVSLDGTSKVATLDPAGNLTAGTIYTATISTGAKDLAGNALASAKTWTFTADATPPTVTATTPGDGATGVAVATNVTATFSEAMNGSTVTPSFTLKNGTNAVSASVVLDSTGNVATLNPAADLAAATTYTATISTGAKDLAGNALASAKTWTFTTAPAGGSTSQTTTLTATADTYVSSGAPTTNFGAGAMLGSDNSPVEVAYFKFDLTGLAGKTLESATLQLRSAGSGSTGTQNVKLIADDSWTETGITYSARPTLGSGIGTLGPTTTNTNYSIALTASAIASELGQQLSLGMDANSSDGLDLNSRETAYAPKLVLTYH</sequence>
<evidence type="ECO:0000259" key="7">
    <source>
        <dbReference type="Pfam" id="PF24517"/>
    </source>
</evidence>
<feature type="domain" description="SbsA Ig-like" evidence="6">
    <location>
        <begin position="459"/>
        <end position="562"/>
    </location>
</feature>
<dbReference type="GO" id="GO:0005576">
    <property type="term" value="C:extracellular region"/>
    <property type="evidence" value="ECO:0007669"/>
    <property type="project" value="UniProtKB-SubCell"/>
</dbReference>
<comment type="subcellular location">
    <subcellularLocation>
        <location evidence="1">Secreted</location>
    </subcellularLocation>
</comment>
<feature type="region of interest" description="Disordered" evidence="4">
    <location>
        <begin position="53"/>
        <end position="72"/>
    </location>
</feature>
<dbReference type="AlphaFoldDB" id="L8TVG8"/>
<dbReference type="PATRIC" id="fig|683150.5.peg.1368"/>
<feature type="signal peptide" evidence="5">
    <location>
        <begin position="1"/>
        <end position="50"/>
    </location>
</feature>
<keyword evidence="3 5" id="KW-0732">Signal</keyword>
<accession>L8TVG8</accession>
<protein>
    <recommendedName>
        <fullName evidence="10">DNRLRE domain-containing protein</fullName>
    </recommendedName>
</protein>
<evidence type="ECO:0000256" key="4">
    <source>
        <dbReference type="SAM" id="MobiDB-lite"/>
    </source>
</evidence>
<evidence type="ECO:0000313" key="8">
    <source>
        <dbReference type="EMBL" id="ELT45224.1"/>
    </source>
</evidence>
<evidence type="ECO:0000256" key="3">
    <source>
        <dbReference type="ARBA" id="ARBA00022729"/>
    </source>
</evidence>
<dbReference type="EMBL" id="AOFD01000011">
    <property type="protein sequence ID" value="ELT45224.1"/>
    <property type="molecule type" value="Genomic_DNA"/>
</dbReference>
<feature type="compositionally biased region" description="Low complexity" evidence="4">
    <location>
        <begin position="458"/>
        <end position="473"/>
    </location>
</feature>
<dbReference type="Proteomes" id="UP000011189">
    <property type="component" value="Unassembled WGS sequence"/>
</dbReference>
<evidence type="ECO:0000256" key="2">
    <source>
        <dbReference type="ARBA" id="ARBA00022525"/>
    </source>
</evidence>
<dbReference type="NCBIfam" id="NF033679">
    <property type="entry name" value="DNRLRE_dom"/>
    <property type="match status" value="1"/>
</dbReference>
<dbReference type="InterPro" id="IPR055372">
    <property type="entry name" value="CBM96"/>
</dbReference>
<feature type="domain" description="SbsA Ig-like" evidence="6">
    <location>
        <begin position="564"/>
        <end position="667"/>
    </location>
</feature>